<evidence type="ECO:0000313" key="3">
    <source>
        <dbReference type="Proteomes" id="UP001458880"/>
    </source>
</evidence>
<gene>
    <name evidence="2" type="ORF">QE152_g32136</name>
</gene>
<comment type="caution">
    <text evidence="2">The sequence shown here is derived from an EMBL/GenBank/DDBJ whole genome shotgun (WGS) entry which is preliminary data.</text>
</comment>
<evidence type="ECO:0000256" key="1">
    <source>
        <dbReference type="SAM" id="MobiDB-lite"/>
    </source>
</evidence>
<feature type="compositionally biased region" description="Low complexity" evidence="1">
    <location>
        <begin position="36"/>
        <end position="51"/>
    </location>
</feature>
<dbReference type="AlphaFoldDB" id="A0AAW1J0R1"/>
<reference evidence="2 3" key="1">
    <citation type="journal article" date="2024" name="BMC Genomics">
        <title>De novo assembly and annotation of Popillia japonica's genome with initial clues to its potential as an invasive pest.</title>
        <authorList>
            <person name="Cucini C."/>
            <person name="Boschi S."/>
            <person name="Funari R."/>
            <person name="Cardaioli E."/>
            <person name="Iannotti N."/>
            <person name="Marturano G."/>
            <person name="Paoli F."/>
            <person name="Bruttini M."/>
            <person name="Carapelli A."/>
            <person name="Frati F."/>
            <person name="Nardi F."/>
        </authorList>
    </citation>
    <scope>NUCLEOTIDE SEQUENCE [LARGE SCALE GENOMIC DNA]</scope>
    <source>
        <strain evidence="2">DMR45628</strain>
    </source>
</reference>
<protein>
    <submittedName>
        <fullName evidence="2">Uncharacterized protein</fullName>
    </submittedName>
</protein>
<feature type="compositionally biased region" description="Basic and acidic residues" evidence="1">
    <location>
        <begin position="52"/>
        <end position="63"/>
    </location>
</feature>
<name>A0AAW1J0R1_POPJA</name>
<evidence type="ECO:0000313" key="2">
    <source>
        <dbReference type="EMBL" id="KAK9696083.1"/>
    </source>
</evidence>
<dbReference type="EMBL" id="JASPKY010000462">
    <property type="protein sequence ID" value="KAK9696083.1"/>
    <property type="molecule type" value="Genomic_DNA"/>
</dbReference>
<proteinExistence type="predicted"/>
<keyword evidence="3" id="KW-1185">Reference proteome</keyword>
<organism evidence="2 3">
    <name type="scientific">Popillia japonica</name>
    <name type="common">Japanese beetle</name>
    <dbReference type="NCBI Taxonomy" id="7064"/>
    <lineage>
        <taxon>Eukaryota</taxon>
        <taxon>Metazoa</taxon>
        <taxon>Ecdysozoa</taxon>
        <taxon>Arthropoda</taxon>
        <taxon>Hexapoda</taxon>
        <taxon>Insecta</taxon>
        <taxon>Pterygota</taxon>
        <taxon>Neoptera</taxon>
        <taxon>Endopterygota</taxon>
        <taxon>Coleoptera</taxon>
        <taxon>Polyphaga</taxon>
        <taxon>Scarabaeiformia</taxon>
        <taxon>Scarabaeidae</taxon>
        <taxon>Rutelinae</taxon>
        <taxon>Popillia</taxon>
    </lineage>
</organism>
<feature type="region of interest" description="Disordered" evidence="1">
    <location>
        <begin position="36"/>
        <end position="78"/>
    </location>
</feature>
<accession>A0AAW1J0R1</accession>
<dbReference type="Proteomes" id="UP001458880">
    <property type="component" value="Unassembled WGS sequence"/>
</dbReference>
<sequence>MEKSTVCLCTIFKVRTNAWIGTSFLTPFTKSRQQKSTIISSTNINEESSNSTHEEAREAKPLESEVQDENNENERVVEDSATDELLVVDRSLTRTKVFNRKCKEVDPLKTCAIEYLTSKYRS</sequence>